<dbReference type="EMBL" id="OM869685">
    <property type="protein sequence ID" value="UPW41876.1"/>
    <property type="molecule type" value="Genomic_DNA"/>
</dbReference>
<feature type="region of interest" description="Disordered" evidence="1">
    <location>
        <begin position="108"/>
        <end position="128"/>
    </location>
</feature>
<proteinExistence type="predicted"/>
<evidence type="ECO:0000313" key="2">
    <source>
        <dbReference type="EMBL" id="UPW41876.1"/>
    </source>
</evidence>
<evidence type="ECO:0000256" key="1">
    <source>
        <dbReference type="SAM" id="MobiDB-lite"/>
    </source>
</evidence>
<feature type="compositionally biased region" description="Basic and acidic residues" evidence="1">
    <location>
        <begin position="113"/>
        <end position="128"/>
    </location>
</feature>
<organism evidence="2">
    <name type="scientific">Peromfec virus RodF5_3</name>
    <dbReference type="NCBI Taxonomy" id="2929339"/>
    <lineage>
        <taxon>Viruses</taxon>
        <taxon>Monodnaviria</taxon>
        <taxon>Sangervirae</taxon>
        <taxon>Phixviricota</taxon>
        <taxon>Malgrandaviricetes</taxon>
        <taxon>Petitvirales</taxon>
        <taxon>Microviridae</taxon>
    </lineage>
</organism>
<reference evidence="2" key="1">
    <citation type="submission" date="2022-02" db="EMBL/GenBank/DDBJ databases">
        <title>Towards deciphering the DNA virus diversity associated with rodent species in the families Cricetidae and Heteromyidae.</title>
        <authorList>
            <person name="Lund M."/>
            <person name="Larsen B.B."/>
            <person name="Gryseels S."/>
            <person name="Kraberger S."/>
            <person name="Rowsey D.M."/>
            <person name="Steger L."/>
            <person name="Yule K.M."/>
            <person name="Upham N.S."/>
            <person name="Worobey M."/>
            <person name="Van Doorslaer K."/>
            <person name="Varsani A."/>
        </authorList>
    </citation>
    <scope>NUCLEOTIDE SEQUENCE</scope>
    <source>
        <strain evidence="2">NeonRodF5_3</strain>
    </source>
</reference>
<accession>A0A976R5J9</accession>
<sequence>MKRLSTISNFPPFPKVVDYTDPISDSSKSESVVDKKYFIPISEQSKSRYLNSPVNPSEFTFKDGKDDGRDLSMRRRGLDLAEKSTTLSKMRDDYQESLIKAQINAENKAQSEALEKAKEEQKEQKGDK</sequence>
<name>A0A976R5J9_9VIRU</name>
<feature type="region of interest" description="Disordered" evidence="1">
    <location>
        <begin position="1"/>
        <end position="29"/>
    </location>
</feature>
<protein>
    <submittedName>
        <fullName evidence="2">Uncharacterized protein</fullName>
    </submittedName>
</protein>